<evidence type="ECO:0000256" key="1">
    <source>
        <dbReference type="SAM" id="SignalP"/>
    </source>
</evidence>
<dbReference type="AlphaFoldDB" id="A0A439DK73"/>
<feature type="chain" id="PRO_5019381485" description="AA1-like domain-containing protein" evidence="1">
    <location>
        <begin position="23"/>
        <end position="214"/>
    </location>
</feature>
<evidence type="ECO:0008006" key="4">
    <source>
        <dbReference type="Google" id="ProtNLM"/>
    </source>
</evidence>
<reference evidence="2 3" key="1">
    <citation type="submission" date="2018-12" db="EMBL/GenBank/DDBJ databases">
        <title>Draft genome sequence of Xylaria grammica IHI A82.</title>
        <authorList>
            <person name="Buettner E."/>
            <person name="Kellner H."/>
        </authorList>
    </citation>
    <scope>NUCLEOTIDE SEQUENCE [LARGE SCALE GENOMIC DNA]</scope>
    <source>
        <strain evidence="2 3">IHI A82</strain>
    </source>
</reference>
<proteinExistence type="predicted"/>
<sequence>MRLTQFGLALAAFSSRIILASAQDLPLPPLPPWYPLKPWQISSVSTYNPHESPYGTNASGLLLTISNVQLIPAVPAPHASGGGYAAFKTSTAQCELHWKADSLTPYGYSTNSCISDASPNDFSNAQWQITLNELHTDLSEPGDYYFSVSFQLSYNATIYATQGYKRMTGSTYFRASTNLEGQCADDGLCEYKLRNGSTPALLQPTLQECKSACG</sequence>
<protein>
    <recommendedName>
        <fullName evidence="4">AA1-like domain-containing protein</fullName>
    </recommendedName>
</protein>
<keyword evidence="1" id="KW-0732">Signal</keyword>
<dbReference type="Proteomes" id="UP000286045">
    <property type="component" value="Unassembled WGS sequence"/>
</dbReference>
<accession>A0A439DK73</accession>
<dbReference type="EMBL" id="RYZI01000003">
    <property type="protein sequence ID" value="RWA14815.1"/>
    <property type="molecule type" value="Genomic_DNA"/>
</dbReference>
<keyword evidence="3" id="KW-1185">Reference proteome</keyword>
<evidence type="ECO:0000313" key="3">
    <source>
        <dbReference type="Proteomes" id="UP000286045"/>
    </source>
</evidence>
<feature type="signal peptide" evidence="1">
    <location>
        <begin position="1"/>
        <end position="22"/>
    </location>
</feature>
<evidence type="ECO:0000313" key="2">
    <source>
        <dbReference type="EMBL" id="RWA14815.1"/>
    </source>
</evidence>
<organism evidence="2 3">
    <name type="scientific">Xylaria grammica</name>
    <dbReference type="NCBI Taxonomy" id="363999"/>
    <lineage>
        <taxon>Eukaryota</taxon>
        <taxon>Fungi</taxon>
        <taxon>Dikarya</taxon>
        <taxon>Ascomycota</taxon>
        <taxon>Pezizomycotina</taxon>
        <taxon>Sordariomycetes</taxon>
        <taxon>Xylariomycetidae</taxon>
        <taxon>Xylariales</taxon>
        <taxon>Xylariaceae</taxon>
        <taxon>Xylaria</taxon>
    </lineage>
</organism>
<comment type="caution">
    <text evidence="2">The sequence shown here is derived from an EMBL/GenBank/DDBJ whole genome shotgun (WGS) entry which is preliminary data.</text>
</comment>
<name>A0A439DK73_9PEZI</name>
<gene>
    <name evidence="2" type="ORF">EKO27_g308</name>
</gene>